<dbReference type="RefSeq" id="WP_075124573.1">
    <property type="nucleotide sequence ID" value="NZ_MSIE01000007.1"/>
</dbReference>
<dbReference type="InterPro" id="IPR029058">
    <property type="entry name" value="AB_hydrolase_fold"/>
</dbReference>
<dbReference type="Proteomes" id="UP000185596">
    <property type="component" value="Unassembled WGS sequence"/>
</dbReference>
<protein>
    <recommendedName>
        <fullName evidence="4">Peptidase S9 prolyl oligopeptidase catalytic domain-containing protein</fullName>
    </recommendedName>
</protein>
<keyword evidence="3" id="KW-1185">Reference proteome</keyword>
<feature type="chain" id="PRO_5013226010" description="Peptidase S9 prolyl oligopeptidase catalytic domain-containing protein" evidence="1">
    <location>
        <begin position="20"/>
        <end position="449"/>
    </location>
</feature>
<feature type="signal peptide" evidence="1">
    <location>
        <begin position="1"/>
        <end position="19"/>
    </location>
</feature>
<comment type="caution">
    <text evidence="2">The sequence shown here is derived from an EMBL/GenBank/DDBJ whole genome shotgun (WGS) entry which is preliminary data.</text>
</comment>
<reference evidence="2 3" key="1">
    <citation type="submission" date="2016-12" db="EMBL/GenBank/DDBJ databases">
        <title>The draft genome sequence of Actinophytocola sp. 11-183.</title>
        <authorList>
            <person name="Wang W."/>
            <person name="Yuan L."/>
        </authorList>
    </citation>
    <scope>NUCLEOTIDE SEQUENCE [LARGE SCALE GENOMIC DNA]</scope>
    <source>
        <strain evidence="2 3">11-183</strain>
    </source>
</reference>
<evidence type="ECO:0000313" key="3">
    <source>
        <dbReference type="Proteomes" id="UP000185596"/>
    </source>
</evidence>
<gene>
    <name evidence="2" type="ORF">BU204_06260</name>
</gene>
<dbReference type="EMBL" id="MSIE01000007">
    <property type="protein sequence ID" value="OLF18546.1"/>
    <property type="molecule type" value="Genomic_DNA"/>
</dbReference>
<dbReference type="OrthoDB" id="7197847at2"/>
<dbReference type="AlphaFoldDB" id="A0A1Q8CW18"/>
<evidence type="ECO:0000256" key="1">
    <source>
        <dbReference type="SAM" id="SignalP"/>
    </source>
</evidence>
<name>A0A1Q8CW18_9PSEU</name>
<dbReference type="STRING" id="1912961.BU204_06260"/>
<organism evidence="2 3">
    <name type="scientific">Actinophytocola xanthii</name>
    <dbReference type="NCBI Taxonomy" id="1912961"/>
    <lineage>
        <taxon>Bacteria</taxon>
        <taxon>Bacillati</taxon>
        <taxon>Actinomycetota</taxon>
        <taxon>Actinomycetes</taxon>
        <taxon>Pseudonocardiales</taxon>
        <taxon>Pseudonocardiaceae</taxon>
    </lineage>
</organism>
<evidence type="ECO:0008006" key="4">
    <source>
        <dbReference type="Google" id="ProtNLM"/>
    </source>
</evidence>
<keyword evidence="1" id="KW-0732">Signal</keyword>
<sequence length="449" mass="48025">MKLLVVSTLVVGLLSPATAADPVHVEGTLPSGATYVMDVPAGWNRTVLLYSHGYTPDGAPNPARNAPDEEVRTGLLDRGYALIGSSYAETGWVLERALPDQVATLDAFVDRFGSPRETIAWGTSLGGMVTTGLVERYDRFDGALAMCGLQQGGVANWNNTLDPVFAIRTLLAPGSTAPLVDLPDQATALAAAAELTAALDAGQSTALGRARTALAAALHNIPAWTEAQLPEPAPGDHETAQRNQYLALRGTVYVGLSWRQEAETWAGGNMSWNTGVDYTRMLARSSIRAEVEALYARAGASLSADLATLAAAPRISADRHAVAYLVRNLSFTGRPGAPLLTIHTTGDALVPVQVQRAYADAVHEAGRERWLRQAFVHRGGHCTFTTGEMLAALRALRERVRDGRWPDTGPRALNEAAERLDPGGTHAYLAYRPAPYPRPFDLVDPPPRN</sequence>
<accession>A0A1Q8CW18</accession>
<dbReference type="Gene3D" id="3.40.50.1820">
    <property type="entry name" value="alpha/beta hydrolase"/>
    <property type="match status" value="1"/>
</dbReference>
<evidence type="ECO:0000313" key="2">
    <source>
        <dbReference type="EMBL" id="OLF18546.1"/>
    </source>
</evidence>
<proteinExistence type="predicted"/>
<dbReference type="SUPFAM" id="SSF53474">
    <property type="entry name" value="alpha/beta-Hydrolases"/>
    <property type="match status" value="1"/>
</dbReference>